<dbReference type="Gene3D" id="3.30.70.1220">
    <property type="entry name" value="TFB5-like"/>
    <property type="match status" value="1"/>
</dbReference>
<evidence type="ECO:0000256" key="5">
    <source>
        <dbReference type="ARBA" id="ARBA00023163"/>
    </source>
</evidence>
<evidence type="ECO:0000256" key="1">
    <source>
        <dbReference type="ARBA" id="ARBA00004123"/>
    </source>
</evidence>
<evidence type="ECO:0000256" key="2">
    <source>
        <dbReference type="ARBA" id="ARBA00007470"/>
    </source>
</evidence>
<reference evidence="9" key="1">
    <citation type="submission" date="2015-07" db="EMBL/GenBank/DDBJ databases">
        <title>MeaNS - Measles Nucleotide Surveillance Program.</title>
        <authorList>
            <person name="Tran T."/>
            <person name="Druce J."/>
        </authorList>
    </citation>
    <scope>NUCLEOTIDE SEQUENCE</scope>
    <source>
        <strain evidence="9">UCB-OBI-ISO-001</strain>
        <tissue evidence="9">Gonad</tissue>
    </source>
</reference>
<dbReference type="GO" id="GO:0005675">
    <property type="term" value="C:transcription factor TFIIH holo complex"/>
    <property type="evidence" value="ECO:0007669"/>
    <property type="project" value="TreeGrafter"/>
</dbReference>
<keyword evidence="3 8" id="KW-0227">DNA damage</keyword>
<evidence type="ECO:0000256" key="3">
    <source>
        <dbReference type="ARBA" id="ARBA00022763"/>
    </source>
</evidence>
<organism evidence="9">
    <name type="scientific">Octopus bimaculoides</name>
    <name type="common">California two-spotted octopus</name>
    <dbReference type="NCBI Taxonomy" id="37653"/>
    <lineage>
        <taxon>Eukaryota</taxon>
        <taxon>Metazoa</taxon>
        <taxon>Spiralia</taxon>
        <taxon>Lophotrochozoa</taxon>
        <taxon>Mollusca</taxon>
        <taxon>Cephalopoda</taxon>
        <taxon>Coleoidea</taxon>
        <taxon>Octopodiformes</taxon>
        <taxon>Octopoda</taxon>
        <taxon>Incirrata</taxon>
        <taxon>Octopodidae</taxon>
        <taxon>Octopus</taxon>
    </lineage>
</organism>
<accession>A0A0L8HLX9</accession>
<dbReference type="SUPFAM" id="SSF142897">
    <property type="entry name" value="TFB5-like"/>
    <property type="match status" value="1"/>
</dbReference>
<evidence type="ECO:0000313" key="9">
    <source>
        <dbReference type="EMBL" id="KOF90241.1"/>
    </source>
</evidence>
<comment type="subunit">
    <text evidence="8">Component of the 7-subunit TFIIH core complex.</text>
</comment>
<dbReference type="PANTHER" id="PTHR28580:SF1">
    <property type="entry name" value="GENERAL TRANSCRIPTION FACTOR IIH SUBUNIT 5"/>
    <property type="match status" value="1"/>
</dbReference>
<keyword evidence="7 8" id="KW-0539">Nucleus</keyword>
<evidence type="ECO:0000256" key="8">
    <source>
        <dbReference type="RuleBase" id="RU368032"/>
    </source>
</evidence>
<dbReference type="FunFam" id="3.30.70.1220:FF:000001">
    <property type="entry name" value="General transcription factor IIH subunit 5"/>
    <property type="match status" value="1"/>
</dbReference>
<keyword evidence="6 8" id="KW-0234">DNA repair</keyword>
<gene>
    <name evidence="9" type="ORF">OCBIM_22011509mg</name>
</gene>
<evidence type="ECO:0000256" key="6">
    <source>
        <dbReference type="ARBA" id="ARBA00023204"/>
    </source>
</evidence>
<dbReference type="SMART" id="SM01395">
    <property type="entry name" value="Tbf5"/>
    <property type="match status" value="1"/>
</dbReference>
<name>A0A0L8HLX9_OCTBM</name>
<comment type="subcellular location">
    <subcellularLocation>
        <location evidence="1 8">Nucleus</location>
    </subcellularLocation>
</comment>
<dbReference type="GO" id="GO:0000439">
    <property type="term" value="C:transcription factor TFIIH core complex"/>
    <property type="evidence" value="ECO:0007669"/>
    <property type="project" value="UniProtKB-UniRule"/>
</dbReference>
<sequence length="70" mass="8037">MVNVIKGVLTECDPAMKQFLLQLDDRNTLGKKFIIQDLDDTHLFISADILETLKSQINDLMNKLTYPLNE</sequence>
<evidence type="ECO:0000256" key="4">
    <source>
        <dbReference type="ARBA" id="ARBA00023015"/>
    </source>
</evidence>
<keyword evidence="4 8" id="KW-0805">Transcription regulation</keyword>
<dbReference type="InterPro" id="IPR009400">
    <property type="entry name" value="TFIIH_TTDA/Tfb5"/>
</dbReference>
<protein>
    <recommendedName>
        <fullName evidence="8">General transcription and DNA repair factor IIH subunit TFB5</fullName>
    </recommendedName>
</protein>
<comment type="function">
    <text evidence="8">In NER, TFIIH acts by opening DNA around the lesion to allow the excision of the damaged oligonucleotide and its replacement by a new DNA fragment. In transcription, TFIIH has an essential role in transcription initiation. When the pre-initiation complex (PIC) has been established, TFIIH is required for promoter opening and promoter escape.</text>
</comment>
<dbReference type="Pfam" id="PF06331">
    <property type="entry name" value="Tfb5"/>
    <property type="match status" value="1"/>
</dbReference>
<evidence type="ECO:0000256" key="7">
    <source>
        <dbReference type="ARBA" id="ARBA00023242"/>
    </source>
</evidence>
<keyword evidence="5 8" id="KW-0804">Transcription</keyword>
<dbReference type="GO" id="GO:0006367">
    <property type="term" value="P:transcription initiation at RNA polymerase II promoter"/>
    <property type="evidence" value="ECO:0007669"/>
    <property type="project" value="UniProtKB-UniRule"/>
</dbReference>
<dbReference type="STRING" id="37653.A0A0L8HLX9"/>
<dbReference type="AlphaFoldDB" id="A0A0L8HLX9"/>
<dbReference type="InterPro" id="IPR035935">
    <property type="entry name" value="TFB5-like_sf"/>
</dbReference>
<dbReference type="EMBL" id="KQ417796">
    <property type="protein sequence ID" value="KOF90241.1"/>
    <property type="molecule type" value="Genomic_DNA"/>
</dbReference>
<dbReference type="GO" id="GO:0006294">
    <property type="term" value="P:nucleotide-excision repair, preincision complex assembly"/>
    <property type="evidence" value="ECO:0007669"/>
    <property type="project" value="TreeGrafter"/>
</dbReference>
<proteinExistence type="inferred from homology"/>
<comment type="similarity">
    <text evidence="2 8">Belongs to the TFB5 family.</text>
</comment>
<dbReference type="PANTHER" id="PTHR28580">
    <property type="entry name" value="GENERAL TRANSCRIPTION FACTOR IIH SUBUNIT 5"/>
    <property type="match status" value="1"/>
</dbReference>